<accession>A0A9W9HF69</accession>
<name>A0A9W9HF69_9EURO</name>
<dbReference type="AlphaFoldDB" id="A0A9W9HF69"/>
<dbReference type="Proteomes" id="UP001149079">
    <property type="component" value="Unassembled WGS sequence"/>
</dbReference>
<keyword evidence="3" id="KW-1185">Reference proteome</keyword>
<reference evidence="2" key="1">
    <citation type="submission" date="2022-11" db="EMBL/GenBank/DDBJ databases">
        <authorList>
            <person name="Petersen C."/>
        </authorList>
    </citation>
    <scope>NUCLEOTIDE SEQUENCE</scope>
    <source>
        <strain evidence="2">IBT 22155</strain>
    </source>
</reference>
<feature type="region of interest" description="Disordered" evidence="1">
    <location>
        <begin position="161"/>
        <end position="194"/>
    </location>
</feature>
<evidence type="ECO:0000256" key="1">
    <source>
        <dbReference type="SAM" id="MobiDB-lite"/>
    </source>
</evidence>
<dbReference type="EMBL" id="JAPQKL010000001">
    <property type="protein sequence ID" value="KAJ5145459.1"/>
    <property type="molecule type" value="Genomic_DNA"/>
</dbReference>
<dbReference type="RefSeq" id="XP_056525933.1">
    <property type="nucleotide sequence ID" value="XM_056660767.1"/>
</dbReference>
<proteinExistence type="predicted"/>
<dbReference type="GeneID" id="81399937"/>
<protein>
    <submittedName>
        <fullName evidence="2">Retrotransposon Ty1-copia subclass</fullName>
    </submittedName>
</protein>
<organism evidence="2 3">
    <name type="scientific">Penicillium bovifimosum</name>
    <dbReference type="NCBI Taxonomy" id="126998"/>
    <lineage>
        <taxon>Eukaryota</taxon>
        <taxon>Fungi</taxon>
        <taxon>Dikarya</taxon>
        <taxon>Ascomycota</taxon>
        <taxon>Pezizomycotina</taxon>
        <taxon>Eurotiomycetes</taxon>
        <taxon>Eurotiomycetidae</taxon>
        <taxon>Eurotiales</taxon>
        <taxon>Aspergillaceae</taxon>
        <taxon>Penicillium</taxon>
    </lineage>
</organism>
<evidence type="ECO:0000313" key="3">
    <source>
        <dbReference type="Proteomes" id="UP001149079"/>
    </source>
</evidence>
<gene>
    <name evidence="2" type="ORF">N7515_000023</name>
</gene>
<evidence type="ECO:0000313" key="2">
    <source>
        <dbReference type="EMBL" id="KAJ5145459.1"/>
    </source>
</evidence>
<dbReference type="OrthoDB" id="10492921at2759"/>
<sequence length="194" mass="22314">MRLNDTEECVPLSPDAQLIELETRRRQLDSSKYDRINEYINEFRDIRLQTKRLGIDNPEAQWVTLFMAGLDSKWNLFKTIQRAGRTVMRIGSDTTTPLMKVDDLIRAILTEESDNRGEQPSFEFSSGEDITVKIPFCSHCGTVWHKKSECYQLYPHLNPKTDKKEQKRRRADTAGNAQPTESVMMALDSSAIAN</sequence>
<reference evidence="2" key="2">
    <citation type="journal article" date="2023" name="IMA Fungus">
        <title>Comparative genomic study of the Penicillium genus elucidates a diverse pangenome and 15 lateral gene transfer events.</title>
        <authorList>
            <person name="Petersen C."/>
            <person name="Sorensen T."/>
            <person name="Nielsen M.R."/>
            <person name="Sondergaard T.E."/>
            <person name="Sorensen J.L."/>
            <person name="Fitzpatrick D.A."/>
            <person name="Frisvad J.C."/>
            <person name="Nielsen K.L."/>
        </authorList>
    </citation>
    <scope>NUCLEOTIDE SEQUENCE</scope>
    <source>
        <strain evidence="2">IBT 22155</strain>
    </source>
</reference>
<comment type="caution">
    <text evidence="2">The sequence shown here is derived from an EMBL/GenBank/DDBJ whole genome shotgun (WGS) entry which is preliminary data.</text>
</comment>